<dbReference type="HOGENOM" id="CLU_049704_4_1_4"/>
<evidence type="ECO:0000259" key="4">
    <source>
        <dbReference type="PROSITE" id="PS01124"/>
    </source>
</evidence>
<dbReference type="SUPFAM" id="SSF46689">
    <property type="entry name" value="Homeodomain-like"/>
    <property type="match status" value="1"/>
</dbReference>
<dbReference type="AlphaFoldDB" id="A0A0H3KJ63"/>
<dbReference type="InterPro" id="IPR018060">
    <property type="entry name" value="HTH_AraC"/>
</dbReference>
<sequence length="326" mass="35843">MTQSTVLSRTRGSTADVPVRDRMAYWDAFNAATLVGLRCSSLSPAGLDVEKTDIALPGLGLTDISGQDHVIERSPALVRQLPKESLFACQILRGRAYFIQRDRCLLAEAGDIVVYDTRVPYLFGFLTPMRQLLVDVPIAMVDGRLDAELAALPLRIAPRPGAGAMLGATLRTNVERFMQDPVEGEATRFADYTRQLVVELIDVEVNGAHASRASLSYLLTAKQYIATHLGEPELAPQAVADAVGLSLRHLSRLFAAEGESITQHIWSERLSHAYRDLTDARLRKTSVGEIAFRWGFSSHAHFSRAIRDRYGASPMALRDAVPSGER</sequence>
<dbReference type="Pfam" id="PF14525">
    <property type="entry name" value="AraC_binding_2"/>
    <property type="match status" value="1"/>
</dbReference>
<dbReference type="InterPro" id="IPR009057">
    <property type="entry name" value="Homeodomain-like_sf"/>
</dbReference>
<reference evidence="5 6" key="1">
    <citation type="submission" date="2007-04" db="EMBL/GenBank/DDBJ databases">
        <title>Complete genome sequence of Burkholderia multivorans ATCC 17616.</title>
        <authorList>
            <person name="Ohtsubo Y."/>
            <person name="Yamashita A."/>
            <person name="Kurokawa K."/>
            <person name="Takami H."/>
            <person name="Yuhara S."/>
            <person name="Nishiyama E."/>
            <person name="Endo R."/>
            <person name="Miyazaki R."/>
            <person name="Ono A."/>
            <person name="Yano K."/>
            <person name="Ito M."/>
            <person name="Sota M."/>
            <person name="Yuji N."/>
            <person name="Hattori M."/>
            <person name="Tsuda M."/>
        </authorList>
    </citation>
    <scope>NUCLEOTIDE SEQUENCE [LARGE SCALE GENOMIC DNA]</scope>
    <source>
        <strain evidence="6">ATCC 17616 / 249</strain>
    </source>
</reference>
<dbReference type="GO" id="GO:0003700">
    <property type="term" value="F:DNA-binding transcription factor activity"/>
    <property type="evidence" value="ECO:0007669"/>
    <property type="project" value="InterPro"/>
</dbReference>
<dbReference type="eggNOG" id="COG2207">
    <property type="taxonomic scope" value="Bacteria"/>
</dbReference>
<evidence type="ECO:0000313" key="5">
    <source>
        <dbReference type="EMBL" id="BAG45094.1"/>
    </source>
</evidence>
<evidence type="ECO:0000256" key="1">
    <source>
        <dbReference type="ARBA" id="ARBA00023015"/>
    </source>
</evidence>
<dbReference type="EMBL" id="AP009386">
    <property type="protein sequence ID" value="BAG45094.1"/>
    <property type="molecule type" value="Genomic_DNA"/>
</dbReference>
<name>A0A0H3KJ63_BURM1</name>
<keyword evidence="6" id="KW-1185">Reference proteome</keyword>
<proteinExistence type="predicted"/>
<dbReference type="PROSITE" id="PS01124">
    <property type="entry name" value="HTH_ARAC_FAMILY_2"/>
    <property type="match status" value="1"/>
</dbReference>
<organism evidence="5 6">
    <name type="scientific">Burkholderia multivorans (strain ATCC 17616 / 249)</name>
    <dbReference type="NCBI Taxonomy" id="395019"/>
    <lineage>
        <taxon>Bacteria</taxon>
        <taxon>Pseudomonadati</taxon>
        <taxon>Pseudomonadota</taxon>
        <taxon>Betaproteobacteria</taxon>
        <taxon>Burkholderiales</taxon>
        <taxon>Burkholderiaceae</taxon>
        <taxon>Burkholderia</taxon>
        <taxon>Burkholderia cepacia complex</taxon>
    </lineage>
</organism>
<gene>
    <name evidence="5" type="ordered locus">BMULJ_03220</name>
</gene>
<evidence type="ECO:0000313" key="6">
    <source>
        <dbReference type="Proteomes" id="UP000008815"/>
    </source>
</evidence>
<dbReference type="RefSeq" id="WP_012217762.1">
    <property type="nucleotide sequence ID" value="NC_010086.1"/>
</dbReference>
<dbReference type="KEGG" id="bmu:Bmul_5301"/>
<dbReference type="Gene3D" id="1.10.10.60">
    <property type="entry name" value="Homeodomain-like"/>
    <property type="match status" value="1"/>
</dbReference>
<dbReference type="Pfam" id="PF12833">
    <property type="entry name" value="HTH_18"/>
    <property type="match status" value="1"/>
</dbReference>
<dbReference type="STRING" id="395019.BMULJ_03220"/>
<feature type="domain" description="HTH araC/xylS-type" evidence="4">
    <location>
        <begin position="219"/>
        <end position="320"/>
    </location>
</feature>
<dbReference type="Proteomes" id="UP000008815">
    <property type="component" value="Chromosome 2"/>
</dbReference>
<keyword evidence="1" id="KW-0805">Transcription regulation</keyword>
<dbReference type="PANTHER" id="PTHR46796">
    <property type="entry name" value="HTH-TYPE TRANSCRIPTIONAL ACTIVATOR RHAS-RELATED"/>
    <property type="match status" value="1"/>
</dbReference>
<dbReference type="PANTHER" id="PTHR46796:SF6">
    <property type="entry name" value="ARAC SUBFAMILY"/>
    <property type="match status" value="1"/>
</dbReference>
<evidence type="ECO:0000256" key="3">
    <source>
        <dbReference type="ARBA" id="ARBA00023163"/>
    </source>
</evidence>
<dbReference type="KEGG" id="bmj:BMULJ_03220"/>
<dbReference type="InterPro" id="IPR035418">
    <property type="entry name" value="AraC-bd_2"/>
</dbReference>
<keyword evidence="2" id="KW-0238">DNA-binding</keyword>
<accession>A0A0H3KJ63</accession>
<dbReference type="SMART" id="SM00342">
    <property type="entry name" value="HTH_ARAC"/>
    <property type="match status" value="1"/>
</dbReference>
<dbReference type="InterPro" id="IPR050204">
    <property type="entry name" value="AraC_XylS_family_regulators"/>
</dbReference>
<protein>
    <submittedName>
        <fullName evidence="5">AraC family transcriptional regulator</fullName>
    </submittedName>
</protein>
<evidence type="ECO:0000256" key="2">
    <source>
        <dbReference type="ARBA" id="ARBA00023125"/>
    </source>
</evidence>
<keyword evidence="3" id="KW-0804">Transcription</keyword>
<dbReference type="GO" id="GO:0043565">
    <property type="term" value="F:sequence-specific DNA binding"/>
    <property type="evidence" value="ECO:0007669"/>
    <property type="project" value="InterPro"/>
</dbReference>